<dbReference type="InterPro" id="IPR036249">
    <property type="entry name" value="Thioredoxin-like_sf"/>
</dbReference>
<gene>
    <name evidence="1" type="ORF">FD04_GL000839</name>
</gene>
<protein>
    <recommendedName>
        <fullName evidence="3">Thioredoxin domain-containing protein</fullName>
    </recommendedName>
</protein>
<organism evidence="1 2">
    <name type="scientific">Secundilactobacillus odoratitofui DSM 19909 = JCM 15043</name>
    <dbReference type="NCBI Taxonomy" id="1423776"/>
    <lineage>
        <taxon>Bacteria</taxon>
        <taxon>Bacillati</taxon>
        <taxon>Bacillota</taxon>
        <taxon>Bacilli</taxon>
        <taxon>Lactobacillales</taxon>
        <taxon>Lactobacillaceae</taxon>
        <taxon>Secundilactobacillus</taxon>
    </lineage>
</organism>
<sequence length="51" mass="5499">MTVNQEPLIAKAVGVMSTPTILIKKDGRIVDALIGTCTVGEFDDRLARVLQ</sequence>
<dbReference type="Gene3D" id="3.40.30.10">
    <property type="entry name" value="Glutaredoxin"/>
    <property type="match status" value="1"/>
</dbReference>
<comment type="caution">
    <text evidence="1">The sequence shown here is derived from an EMBL/GenBank/DDBJ whole genome shotgun (WGS) entry which is preliminary data.</text>
</comment>
<dbReference type="PATRIC" id="fig|1423776.4.peg.846"/>
<accession>A0A0R1LPW2</accession>
<dbReference type="SUPFAM" id="SSF52833">
    <property type="entry name" value="Thioredoxin-like"/>
    <property type="match status" value="1"/>
</dbReference>
<proteinExistence type="predicted"/>
<keyword evidence="2" id="KW-1185">Reference proteome</keyword>
<evidence type="ECO:0000313" key="1">
    <source>
        <dbReference type="EMBL" id="KRK97867.1"/>
    </source>
</evidence>
<evidence type="ECO:0008006" key="3">
    <source>
        <dbReference type="Google" id="ProtNLM"/>
    </source>
</evidence>
<reference evidence="1 2" key="1">
    <citation type="journal article" date="2015" name="Genome Announc.">
        <title>Expanding the biotechnology potential of lactobacilli through comparative genomics of 213 strains and associated genera.</title>
        <authorList>
            <person name="Sun Z."/>
            <person name="Harris H.M."/>
            <person name="McCann A."/>
            <person name="Guo C."/>
            <person name="Argimon S."/>
            <person name="Zhang W."/>
            <person name="Yang X."/>
            <person name="Jeffery I.B."/>
            <person name="Cooney J.C."/>
            <person name="Kagawa T.F."/>
            <person name="Liu W."/>
            <person name="Song Y."/>
            <person name="Salvetti E."/>
            <person name="Wrobel A."/>
            <person name="Rasinkangas P."/>
            <person name="Parkhill J."/>
            <person name="Rea M.C."/>
            <person name="O'Sullivan O."/>
            <person name="Ritari J."/>
            <person name="Douillard F.P."/>
            <person name="Paul Ross R."/>
            <person name="Yang R."/>
            <person name="Briner A.E."/>
            <person name="Felis G.E."/>
            <person name="de Vos W.M."/>
            <person name="Barrangou R."/>
            <person name="Klaenhammer T.R."/>
            <person name="Caufield P.W."/>
            <person name="Cui Y."/>
            <person name="Zhang H."/>
            <person name="O'Toole P.W."/>
        </authorList>
    </citation>
    <scope>NUCLEOTIDE SEQUENCE [LARGE SCALE GENOMIC DNA]</scope>
    <source>
        <strain evidence="1 2">DSM 19909</strain>
    </source>
</reference>
<evidence type="ECO:0000313" key="2">
    <source>
        <dbReference type="Proteomes" id="UP000051160"/>
    </source>
</evidence>
<dbReference type="EMBL" id="AZEE01000028">
    <property type="protein sequence ID" value="KRK97867.1"/>
    <property type="molecule type" value="Genomic_DNA"/>
</dbReference>
<dbReference type="CDD" id="cd02947">
    <property type="entry name" value="TRX_family"/>
    <property type="match status" value="1"/>
</dbReference>
<dbReference type="AlphaFoldDB" id="A0A0R1LPW2"/>
<dbReference type="Proteomes" id="UP000051160">
    <property type="component" value="Unassembled WGS sequence"/>
</dbReference>
<name>A0A0R1LPW2_9LACO</name>